<feature type="signal peptide" evidence="1">
    <location>
        <begin position="1"/>
        <end position="22"/>
    </location>
</feature>
<organism evidence="2 3">
    <name type="scientific">Pseudomonas fluorescens</name>
    <dbReference type="NCBI Taxonomy" id="294"/>
    <lineage>
        <taxon>Bacteria</taxon>
        <taxon>Pseudomonadati</taxon>
        <taxon>Pseudomonadota</taxon>
        <taxon>Gammaproteobacteria</taxon>
        <taxon>Pseudomonadales</taxon>
        <taxon>Pseudomonadaceae</taxon>
        <taxon>Pseudomonas</taxon>
    </lineage>
</organism>
<accession>A0A423LLH8</accession>
<evidence type="ECO:0000313" key="2">
    <source>
        <dbReference type="EMBL" id="RON69189.1"/>
    </source>
</evidence>
<evidence type="ECO:0000313" key="3">
    <source>
        <dbReference type="Proteomes" id="UP000285757"/>
    </source>
</evidence>
<evidence type="ECO:0008006" key="4">
    <source>
        <dbReference type="Google" id="ProtNLM"/>
    </source>
</evidence>
<dbReference type="AlphaFoldDB" id="A0A423LLH8"/>
<sequence>MNRVGGISAALLTLLFSHLAFAVTGPEVAQLLNTRYRLTADACPGGINVYYCSGVLAHSSQNAANGMFWKLSPEALATGVERFDYLRLDRTPIEGRLHNGYVLDDVFTAIGLGKPLEVNAASDVQALVNNWDDTTPTRIPLQALFYNLAVTGTLRAAQKDQLAYFQTTGEWLPILRLQRDDRQQSLFGFNQADQLYVGYQVAARLNARYADTSPVCRDGRAAHYCNGVLIRTTDQSTAFHSWNPSPTSVRGNGVSFSYLRVDSKVNGLFKAQGFVVREQGAPAGNPMTLRCAFPYDAGTGGNSDSCRDRSALCSELGITSSDVWIARYGTSGYMSCAFDVTPQQFQSSVEVRNKRPNQYWNELIMAAWPQNNPSQLPIEAFIYGAWHYAPGTGLPGAQYDQKDFFQVTGRYVPIIRVTLNAAAGQVFVFNPLEQGVH</sequence>
<comment type="caution">
    <text evidence="2">The sequence shown here is derived from an EMBL/GenBank/DDBJ whole genome shotgun (WGS) entry which is preliminary data.</text>
</comment>
<dbReference type="EMBL" id="MOBU01000006">
    <property type="protein sequence ID" value="RON69189.1"/>
    <property type="molecule type" value="Genomic_DNA"/>
</dbReference>
<reference evidence="2 3" key="1">
    <citation type="submission" date="2016-10" db="EMBL/GenBank/DDBJ databases">
        <title>Comparative genome analysis of multiple Pseudomonas spp. focuses on biocontrol and plant growth promoting traits.</title>
        <authorList>
            <person name="Tao X.-Y."/>
            <person name="Taylor C.G."/>
        </authorList>
    </citation>
    <scope>NUCLEOTIDE SEQUENCE [LARGE SCALE GENOMIC DNA]</scope>
    <source>
        <strain evidence="2 3">24D3</strain>
    </source>
</reference>
<keyword evidence="1" id="KW-0732">Signal</keyword>
<gene>
    <name evidence="2" type="ORF">BK671_07030</name>
</gene>
<proteinExistence type="predicted"/>
<dbReference type="Proteomes" id="UP000285757">
    <property type="component" value="Unassembled WGS sequence"/>
</dbReference>
<name>A0A423LLH8_PSEFL</name>
<evidence type="ECO:0000256" key="1">
    <source>
        <dbReference type="SAM" id="SignalP"/>
    </source>
</evidence>
<protein>
    <recommendedName>
        <fullName evidence="4">Halovibrin HvnA</fullName>
    </recommendedName>
</protein>
<feature type="chain" id="PRO_5019084425" description="Halovibrin HvnA" evidence="1">
    <location>
        <begin position="23"/>
        <end position="437"/>
    </location>
</feature>
<dbReference type="RefSeq" id="WP_123531080.1">
    <property type="nucleotide sequence ID" value="NZ_MOBU01000006.1"/>
</dbReference>